<feature type="region of interest" description="Disordered" evidence="1">
    <location>
        <begin position="784"/>
        <end position="882"/>
    </location>
</feature>
<proteinExistence type="predicted"/>
<feature type="compositionally biased region" description="Acidic residues" evidence="1">
    <location>
        <begin position="905"/>
        <end position="918"/>
    </location>
</feature>
<comment type="caution">
    <text evidence="2">The sequence shown here is derived from an EMBL/GenBank/DDBJ whole genome shotgun (WGS) entry which is preliminary data.</text>
</comment>
<feature type="region of interest" description="Disordered" evidence="1">
    <location>
        <begin position="678"/>
        <end position="697"/>
    </location>
</feature>
<keyword evidence="3" id="KW-1185">Reference proteome</keyword>
<evidence type="ECO:0000313" key="2">
    <source>
        <dbReference type="EMBL" id="KAL3763187.1"/>
    </source>
</evidence>
<feature type="compositionally biased region" description="Polar residues" evidence="1">
    <location>
        <begin position="1"/>
        <end position="10"/>
    </location>
</feature>
<sequence length="927" mass="100160">MFSMRYTSPKATKKEVSSGSLSASSSAPALGPSSLSSIDVSAFKNDLRNSSTTNHVAGSCNGKANSMPEADSALANISENIYPRPINSLALLNRGHECYDSSCGEGSDNDTPQRSAAKQVHDIDYMHSGIENAADRVQNMHSIEASSTGSEGHTLDEAQRERVDYQRSTSMEPMVGVLSGQSQQFTRSPPAGRTSHPRPINLLALLDRGHECYDSSEEGSDKGLLQRSAAKQVDDVDYMHSGMKTAADGIQNMDLIKASSKNIEEHTADERTKAYVDYQRSASMEPMVGVLAGQSHSFTHSPPSGRKSPVVGQINLISDTQITSSTSERSCSPIAYDGSAQSTPPMILGVKRGRFVAEPNPVDSPFSGATDSEIGSDRYFDLPNPHDEEKKLRSDSIGDDLVHVTLPPRVNRTTLPKFPCNPARAFSAQPVLSPRPIFPHTHSLLDDCSDEEDETTTFTIVDSPTRHATPYSCLAGPQASSMGTPTFSSYFEEQNRTRHSAGNSAGSNATQKASNNIQQALLQTRHRRWDCQSIFAGSHAQSKEVFDVSNRSYYISGYPPGAGCGLSVSVEAIRVAALASGLWRTVKRVRLPKGLFGARGAEDCEIRALLTCIASTFPMLNSIDFCGDIFRVSNTSYEFSGRDRRDEIISCIMECLPNIVAIDGFVVEERVVGTEVHTDEKSISGSEDATNSNADRSTYNMEQVTLGPVKNSASSIVYESVSISRLEGEAQNSLMATSAGSMQGVDHSDITPNSMFTKPNWEETTTVLKSKQIEVAVNFASHRSRNKALPADKRPSTHLGNNSQRRKIDSPANGLIDDEVKKSSSASPTYSMLSSSLSWGSNVGETRPQTCGPRPPACPTSASQLRPRLPAKPKNKKTKGSMMKAGVGFRRQVIGLIPTVSMMDADVDNDSDDSEQAVDSDCPTDLL</sequence>
<dbReference type="AlphaFoldDB" id="A0ABD3MHZ0"/>
<organism evidence="2 3">
    <name type="scientific">Stephanodiscus triporus</name>
    <dbReference type="NCBI Taxonomy" id="2934178"/>
    <lineage>
        <taxon>Eukaryota</taxon>
        <taxon>Sar</taxon>
        <taxon>Stramenopiles</taxon>
        <taxon>Ochrophyta</taxon>
        <taxon>Bacillariophyta</taxon>
        <taxon>Coscinodiscophyceae</taxon>
        <taxon>Thalassiosirophycidae</taxon>
        <taxon>Stephanodiscales</taxon>
        <taxon>Stephanodiscaceae</taxon>
        <taxon>Stephanodiscus</taxon>
    </lineage>
</organism>
<name>A0ABD3MHZ0_9STRA</name>
<evidence type="ECO:0000313" key="3">
    <source>
        <dbReference type="Proteomes" id="UP001530315"/>
    </source>
</evidence>
<feature type="compositionally biased region" description="Low complexity" evidence="1">
    <location>
        <begin position="823"/>
        <end position="841"/>
    </location>
</feature>
<feature type="compositionally biased region" description="Basic residues" evidence="1">
    <location>
        <begin position="869"/>
        <end position="879"/>
    </location>
</feature>
<feature type="compositionally biased region" description="Polar residues" evidence="1">
    <location>
        <begin position="683"/>
        <end position="697"/>
    </location>
</feature>
<feature type="compositionally biased region" description="Low complexity" evidence="1">
    <location>
        <begin position="17"/>
        <end position="34"/>
    </location>
</feature>
<feature type="region of interest" description="Disordered" evidence="1">
    <location>
        <begin position="1"/>
        <end position="34"/>
    </location>
</feature>
<feature type="region of interest" description="Disordered" evidence="1">
    <location>
        <begin position="904"/>
        <end position="927"/>
    </location>
</feature>
<reference evidence="2 3" key="1">
    <citation type="submission" date="2024-10" db="EMBL/GenBank/DDBJ databases">
        <title>Updated reference genomes for cyclostephanoid diatoms.</title>
        <authorList>
            <person name="Roberts W.R."/>
            <person name="Alverson A.J."/>
        </authorList>
    </citation>
    <scope>NUCLEOTIDE SEQUENCE [LARGE SCALE GENOMIC DNA]</scope>
    <source>
        <strain evidence="2 3">AJA276-08</strain>
    </source>
</reference>
<protein>
    <submittedName>
        <fullName evidence="2">Uncharacterized protein</fullName>
    </submittedName>
</protein>
<dbReference type="Proteomes" id="UP001530315">
    <property type="component" value="Unassembled WGS sequence"/>
</dbReference>
<feature type="region of interest" description="Disordered" evidence="1">
    <location>
        <begin position="737"/>
        <end position="757"/>
    </location>
</feature>
<gene>
    <name evidence="2" type="ORF">ACHAW5_005084</name>
</gene>
<dbReference type="EMBL" id="JALLAZ020001808">
    <property type="protein sequence ID" value="KAL3763187.1"/>
    <property type="molecule type" value="Genomic_DNA"/>
</dbReference>
<evidence type="ECO:0000256" key="1">
    <source>
        <dbReference type="SAM" id="MobiDB-lite"/>
    </source>
</evidence>
<accession>A0ABD3MHZ0</accession>